<dbReference type="EMBL" id="CP042243">
    <property type="protein sequence ID" value="QEK11007.1"/>
    <property type="molecule type" value="Genomic_DNA"/>
</dbReference>
<evidence type="ECO:0000313" key="8">
    <source>
        <dbReference type="Proteomes" id="UP000324646"/>
    </source>
</evidence>
<dbReference type="PANTHER" id="PTHR10846:SF8">
    <property type="entry name" value="INNER MEMBRANE PROTEIN YRBG"/>
    <property type="match status" value="1"/>
</dbReference>
<feature type="transmembrane region" description="Helical" evidence="5">
    <location>
        <begin position="216"/>
        <end position="241"/>
    </location>
</feature>
<proteinExistence type="predicted"/>
<sequence>MTIILCKLNIIEEGYCLFSWISNIWIALVMLFVMAWVINQASDKLGDVLHVLGLKLNIPNSVRGATFDAIASSFPEFSTAMIAVIVYKEFADVGVPTIAGSGIFNILLIPMLSIFAYQGTDKLKADRSGVYRDMCFYTISILTLVATTYLGKFTPISGIILICIYAGYIITLYLQTKKYRKNLTLGEQIAATAELKHELEEEGEDEDFIDMPYSKIFTVIAISIGLLWISCDAIVQSAIVISNTFNIPTVLVSVIILAACTSIPDTLLSVKSARLGDADGAVSNAVGSNIFDICICLGFPMIIAGKEIPVSFGENIIIFGFLLLSMLTTAGLLLKKDGVSKKDASIMAIVYGLFILYVVGVSIGLIPLNFLA</sequence>
<keyword evidence="4 5" id="KW-0472">Membrane</keyword>
<dbReference type="GO" id="GO:0006874">
    <property type="term" value="P:intracellular calcium ion homeostasis"/>
    <property type="evidence" value="ECO:0007669"/>
    <property type="project" value="TreeGrafter"/>
</dbReference>
<evidence type="ECO:0000256" key="1">
    <source>
        <dbReference type="ARBA" id="ARBA00004141"/>
    </source>
</evidence>
<dbReference type="AlphaFoldDB" id="A0A5C0SAP3"/>
<feature type="transmembrane region" description="Helical" evidence="5">
    <location>
        <begin position="346"/>
        <end position="368"/>
    </location>
</feature>
<dbReference type="InterPro" id="IPR004837">
    <property type="entry name" value="NaCa_Exmemb"/>
</dbReference>
<feature type="transmembrane region" description="Helical" evidence="5">
    <location>
        <begin position="316"/>
        <end position="334"/>
    </location>
</feature>
<dbReference type="PANTHER" id="PTHR10846">
    <property type="entry name" value="SODIUM/POTASSIUM/CALCIUM EXCHANGER"/>
    <property type="match status" value="1"/>
</dbReference>
<organism evidence="7 8">
    <name type="scientific">Crassaminicella thermophila</name>
    <dbReference type="NCBI Taxonomy" id="2599308"/>
    <lineage>
        <taxon>Bacteria</taxon>
        <taxon>Bacillati</taxon>
        <taxon>Bacillota</taxon>
        <taxon>Clostridia</taxon>
        <taxon>Eubacteriales</taxon>
        <taxon>Clostridiaceae</taxon>
        <taxon>Crassaminicella</taxon>
    </lineage>
</organism>
<keyword evidence="8" id="KW-1185">Reference proteome</keyword>
<dbReference type="GO" id="GO:0005886">
    <property type="term" value="C:plasma membrane"/>
    <property type="evidence" value="ECO:0007669"/>
    <property type="project" value="TreeGrafter"/>
</dbReference>
<keyword evidence="3 5" id="KW-1133">Transmembrane helix</keyword>
<dbReference type="Gene3D" id="1.20.1420.30">
    <property type="entry name" value="NCX, central ion-binding region"/>
    <property type="match status" value="1"/>
</dbReference>
<dbReference type="Proteomes" id="UP000324646">
    <property type="component" value="Chromosome"/>
</dbReference>
<evidence type="ECO:0000256" key="3">
    <source>
        <dbReference type="ARBA" id="ARBA00022989"/>
    </source>
</evidence>
<dbReference type="GO" id="GO:0005262">
    <property type="term" value="F:calcium channel activity"/>
    <property type="evidence" value="ECO:0007669"/>
    <property type="project" value="TreeGrafter"/>
</dbReference>
<accession>A0A5C0SAP3</accession>
<evidence type="ECO:0000256" key="5">
    <source>
        <dbReference type="SAM" id="Phobius"/>
    </source>
</evidence>
<feature type="transmembrane region" description="Helical" evidence="5">
    <location>
        <begin position="282"/>
        <end position="304"/>
    </location>
</feature>
<dbReference type="GO" id="GO:0008273">
    <property type="term" value="F:calcium, potassium:sodium antiporter activity"/>
    <property type="evidence" value="ECO:0007669"/>
    <property type="project" value="TreeGrafter"/>
</dbReference>
<evidence type="ECO:0000313" key="7">
    <source>
        <dbReference type="EMBL" id="QEK11007.1"/>
    </source>
</evidence>
<evidence type="ECO:0000256" key="2">
    <source>
        <dbReference type="ARBA" id="ARBA00022692"/>
    </source>
</evidence>
<dbReference type="KEGG" id="crs:FQB35_00705"/>
<protein>
    <submittedName>
        <fullName evidence="7">Sodium:calcium antiporter</fullName>
    </submittedName>
</protein>
<dbReference type="Pfam" id="PF01699">
    <property type="entry name" value="Na_Ca_ex"/>
    <property type="match status" value="2"/>
</dbReference>
<dbReference type="InterPro" id="IPR044880">
    <property type="entry name" value="NCX_ion-bd_dom_sf"/>
</dbReference>
<dbReference type="InterPro" id="IPR004481">
    <property type="entry name" value="K/Na/Ca-exchanger"/>
</dbReference>
<feature type="transmembrane region" description="Helical" evidence="5">
    <location>
        <begin position="17"/>
        <end position="38"/>
    </location>
</feature>
<name>A0A5C0SAP3_CRATE</name>
<feature type="transmembrane region" description="Helical" evidence="5">
    <location>
        <begin position="129"/>
        <end position="150"/>
    </location>
</feature>
<evidence type="ECO:0000259" key="6">
    <source>
        <dbReference type="Pfam" id="PF01699"/>
    </source>
</evidence>
<feature type="domain" description="Sodium/calcium exchanger membrane region" evidence="6">
    <location>
        <begin position="217"/>
        <end position="359"/>
    </location>
</feature>
<evidence type="ECO:0000256" key="4">
    <source>
        <dbReference type="ARBA" id="ARBA00023136"/>
    </source>
</evidence>
<feature type="transmembrane region" description="Helical" evidence="5">
    <location>
        <begin position="156"/>
        <end position="174"/>
    </location>
</feature>
<feature type="domain" description="Sodium/calcium exchanger membrane region" evidence="6">
    <location>
        <begin position="27"/>
        <end position="173"/>
    </location>
</feature>
<dbReference type="OrthoDB" id="6146067at2"/>
<reference evidence="7 8" key="1">
    <citation type="submission" date="2019-07" db="EMBL/GenBank/DDBJ databases">
        <title>Complete genome of Crassaminicella thermophila SY095.</title>
        <authorList>
            <person name="Li X."/>
        </authorList>
    </citation>
    <scope>NUCLEOTIDE SEQUENCE [LARGE SCALE GENOMIC DNA]</scope>
    <source>
        <strain evidence="7 8">SY095</strain>
    </source>
</reference>
<feature type="transmembrane region" description="Helical" evidence="5">
    <location>
        <begin position="247"/>
        <end position="270"/>
    </location>
</feature>
<keyword evidence="2 5" id="KW-0812">Transmembrane</keyword>
<gene>
    <name evidence="7" type="ORF">FQB35_00705</name>
</gene>
<comment type="subcellular location">
    <subcellularLocation>
        <location evidence="1">Membrane</location>
        <topology evidence="1">Multi-pass membrane protein</topology>
    </subcellularLocation>
</comment>
<feature type="transmembrane region" description="Helical" evidence="5">
    <location>
        <begin position="93"/>
        <end position="117"/>
    </location>
</feature>